<proteinExistence type="inferred from homology"/>
<dbReference type="AlphaFoldDB" id="A0AA39AE38"/>
<comment type="caution">
    <text evidence="2">The sequence shown here is derived from an EMBL/GenBank/DDBJ whole genome shotgun (WGS) entry which is preliminary data.</text>
</comment>
<dbReference type="Proteomes" id="UP001168098">
    <property type="component" value="Unassembled WGS sequence"/>
</dbReference>
<evidence type="ECO:0000313" key="3">
    <source>
        <dbReference type="Proteomes" id="UP001168098"/>
    </source>
</evidence>
<accession>A0AA39AE38</accession>
<name>A0AA39AE38_VITRO</name>
<reference evidence="2 3" key="1">
    <citation type="journal article" date="2023" name="BMC Biotechnol.">
        <title>Vitis rotundifolia cv Carlos genome sequencing.</title>
        <authorList>
            <person name="Huff M."/>
            <person name="Hulse-Kemp A."/>
            <person name="Scheffler B."/>
            <person name="Youngblood R."/>
            <person name="Simpson S."/>
            <person name="Babiker E."/>
            <person name="Staton M."/>
        </authorList>
    </citation>
    <scope>NUCLEOTIDE SEQUENCE [LARGE SCALE GENOMIC DNA]</scope>
    <source>
        <tissue evidence="2">Leaf</tissue>
    </source>
</reference>
<keyword evidence="3" id="KW-1185">Reference proteome</keyword>
<dbReference type="GO" id="GO:0009733">
    <property type="term" value="P:response to auxin"/>
    <property type="evidence" value="ECO:0007669"/>
    <property type="project" value="InterPro"/>
</dbReference>
<dbReference type="InterPro" id="IPR003676">
    <property type="entry name" value="SAUR_fam"/>
</dbReference>
<gene>
    <name evidence="2" type="ORF">PVL29_002948</name>
</gene>
<evidence type="ECO:0008006" key="4">
    <source>
        <dbReference type="Google" id="ProtNLM"/>
    </source>
</evidence>
<dbReference type="EMBL" id="JARBHA010000003">
    <property type="protein sequence ID" value="KAJ9704639.1"/>
    <property type="molecule type" value="Genomic_DNA"/>
</dbReference>
<organism evidence="2 3">
    <name type="scientific">Vitis rotundifolia</name>
    <name type="common">Muscadine grape</name>
    <dbReference type="NCBI Taxonomy" id="103349"/>
    <lineage>
        <taxon>Eukaryota</taxon>
        <taxon>Viridiplantae</taxon>
        <taxon>Streptophyta</taxon>
        <taxon>Embryophyta</taxon>
        <taxon>Tracheophyta</taxon>
        <taxon>Spermatophyta</taxon>
        <taxon>Magnoliopsida</taxon>
        <taxon>eudicotyledons</taxon>
        <taxon>Gunneridae</taxon>
        <taxon>Pentapetalae</taxon>
        <taxon>rosids</taxon>
        <taxon>Vitales</taxon>
        <taxon>Vitaceae</taxon>
        <taxon>Viteae</taxon>
        <taxon>Vitis</taxon>
    </lineage>
</organism>
<evidence type="ECO:0000313" key="2">
    <source>
        <dbReference type="EMBL" id="KAJ9704639.1"/>
    </source>
</evidence>
<sequence>MARKWQRRVALGRKRISSPRTNADMDAGTCSTSVADKGHFVVYTTDKRRFMIPLVYLSNNIFRELFKMSEEEFGLQSDGPITLPCDSVFMQYILPVIQRGVAKDMEKALIFSLATSRCSQSSFHQEHISQHLLKLIRMARKWQKVAALGRKRILLQRINREVDADSCSTSTVADKGHFVVYTSDRKRFVIPLAYLDSEVFRDLFQMSEDEFGMQSAGPIILPCDSVFMDYVISFIQQGVAKDLERALIMSIASSNCSSSSYFHQEQNNEPLLLCAF</sequence>
<dbReference type="Pfam" id="PF02519">
    <property type="entry name" value="Auxin_inducible"/>
    <property type="match status" value="2"/>
</dbReference>
<dbReference type="PANTHER" id="PTHR31175">
    <property type="entry name" value="AUXIN-RESPONSIVE FAMILY PROTEIN"/>
    <property type="match status" value="1"/>
</dbReference>
<protein>
    <recommendedName>
        <fullName evidence="4">Auxin-responsive protein SAUR66</fullName>
    </recommendedName>
</protein>
<dbReference type="PANTHER" id="PTHR31175:SF111">
    <property type="entry name" value="AUXIN-RESPONSIVE PROTEIN SAUR68-LIKE"/>
    <property type="match status" value="1"/>
</dbReference>
<evidence type="ECO:0000256" key="1">
    <source>
        <dbReference type="ARBA" id="ARBA00006974"/>
    </source>
</evidence>
<comment type="similarity">
    <text evidence="1">Belongs to the ARG7 family.</text>
</comment>